<proteinExistence type="predicted"/>
<evidence type="ECO:0000313" key="10">
    <source>
        <dbReference type="EMBL" id="KAL1585049.1"/>
    </source>
</evidence>
<evidence type="ECO:0000256" key="2">
    <source>
        <dbReference type="ARBA" id="ARBA00022517"/>
    </source>
</evidence>
<dbReference type="InterPro" id="IPR015943">
    <property type="entry name" value="WD40/YVTN_repeat-like_dom_sf"/>
</dbReference>
<feature type="compositionally biased region" description="Basic and acidic residues" evidence="9">
    <location>
        <begin position="73"/>
        <end position="88"/>
    </location>
</feature>
<keyword evidence="11" id="KW-1185">Reference proteome</keyword>
<evidence type="ECO:0000256" key="9">
    <source>
        <dbReference type="SAM" id="MobiDB-lite"/>
    </source>
</evidence>
<evidence type="ECO:0000256" key="5">
    <source>
        <dbReference type="ARBA" id="ARBA00022737"/>
    </source>
</evidence>
<evidence type="ECO:0008006" key="12">
    <source>
        <dbReference type="Google" id="ProtNLM"/>
    </source>
</evidence>
<protein>
    <recommendedName>
        <fullName evidence="12">WD40 repeat-like protein</fullName>
    </recommendedName>
</protein>
<evidence type="ECO:0000256" key="8">
    <source>
        <dbReference type="PROSITE-ProRule" id="PRU00221"/>
    </source>
</evidence>
<evidence type="ECO:0000256" key="6">
    <source>
        <dbReference type="ARBA" id="ARBA00023163"/>
    </source>
</evidence>
<reference evidence="10 11" key="1">
    <citation type="journal article" date="2020" name="Microbiol. Resour. Announc.">
        <title>Draft Genome Sequence of a Cladosporium Species Isolated from the Mesophotic Ascidian Didemnum maculosum.</title>
        <authorList>
            <person name="Gioti A."/>
            <person name="Siaperas R."/>
            <person name="Nikolaivits E."/>
            <person name="Le Goff G."/>
            <person name="Ouazzani J."/>
            <person name="Kotoulas G."/>
            <person name="Topakas E."/>
        </authorList>
    </citation>
    <scope>NUCLEOTIDE SEQUENCE [LARGE SCALE GENOMIC DNA]</scope>
    <source>
        <strain evidence="10 11">TM138-S3</strain>
    </source>
</reference>
<dbReference type="SUPFAM" id="SSF69322">
    <property type="entry name" value="Tricorn protease domain 2"/>
    <property type="match status" value="1"/>
</dbReference>
<dbReference type="GeneID" id="96007548"/>
<comment type="subcellular location">
    <subcellularLocation>
        <location evidence="1">Nucleus</location>
        <location evidence="1">Nucleolus</location>
    </subcellularLocation>
</comment>
<dbReference type="AlphaFoldDB" id="A0AB34KPQ5"/>
<evidence type="ECO:0000256" key="4">
    <source>
        <dbReference type="ARBA" id="ARBA00022574"/>
    </source>
</evidence>
<dbReference type="PROSITE" id="PS50294">
    <property type="entry name" value="WD_REPEATS_REGION"/>
    <property type="match status" value="1"/>
</dbReference>
<dbReference type="Pfam" id="PF23869">
    <property type="entry name" value="Beta-prop_WDR75_1st"/>
    <property type="match status" value="1"/>
</dbReference>
<dbReference type="PROSITE" id="PS50082">
    <property type="entry name" value="WD_REPEATS_2"/>
    <property type="match status" value="1"/>
</dbReference>
<dbReference type="Proteomes" id="UP000803884">
    <property type="component" value="Unassembled WGS sequence"/>
</dbReference>
<dbReference type="GO" id="GO:0006364">
    <property type="term" value="P:rRNA processing"/>
    <property type="evidence" value="ECO:0007669"/>
    <property type="project" value="UniProtKB-KW"/>
</dbReference>
<dbReference type="PANTHER" id="PTHR44215">
    <property type="entry name" value="WD REPEAT-CONTAINING PROTEIN 75"/>
    <property type="match status" value="1"/>
</dbReference>
<evidence type="ECO:0000256" key="7">
    <source>
        <dbReference type="ARBA" id="ARBA00023242"/>
    </source>
</evidence>
<keyword evidence="6" id="KW-0804">Transcription</keyword>
<dbReference type="GO" id="GO:0032040">
    <property type="term" value="C:small-subunit processome"/>
    <property type="evidence" value="ECO:0007669"/>
    <property type="project" value="InterPro"/>
</dbReference>
<evidence type="ECO:0000313" key="11">
    <source>
        <dbReference type="Proteomes" id="UP000803884"/>
    </source>
</evidence>
<feature type="region of interest" description="Disordered" evidence="9">
    <location>
        <begin position="1"/>
        <end position="173"/>
    </location>
</feature>
<dbReference type="InterPro" id="IPR001680">
    <property type="entry name" value="WD40_rpt"/>
</dbReference>
<keyword evidence="7" id="KW-0539">Nucleus</keyword>
<feature type="compositionally biased region" description="Polar residues" evidence="9">
    <location>
        <begin position="38"/>
        <end position="47"/>
    </location>
</feature>
<dbReference type="InterPro" id="IPR053826">
    <property type="entry name" value="WDR75"/>
</dbReference>
<gene>
    <name evidence="10" type="ORF">WHR41_06105</name>
</gene>
<organism evidence="10 11">
    <name type="scientific">Cladosporium halotolerans</name>
    <dbReference type="NCBI Taxonomy" id="1052096"/>
    <lineage>
        <taxon>Eukaryota</taxon>
        <taxon>Fungi</taxon>
        <taxon>Dikarya</taxon>
        <taxon>Ascomycota</taxon>
        <taxon>Pezizomycotina</taxon>
        <taxon>Dothideomycetes</taxon>
        <taxon>Dothideomycetidae</taxon>
        <taxon>Cladosporiales</taxon>
        <taxon>Cladosporiaceae</taxon>
        <taxon>Cladosporium</taxon>
    </lineage>
</organism>
<feature type="repeat" description="WD" evidence="8">
    <location>
        <begin position="411"/>
        <end position="452"/>
    </location>
</feature>
<keyword evidence="5" id="KW-0677">Repeat</keyword>
<accession>A0AB34KPQ5</accession>
<evidence type="ECO:0000256" key="3">
    <source>
        <dbReference type="ARBA" id="ARBA00022552"/>
    </source>
</evidence>
<sequence length="1023" mass="110850">MAGPKSPLDATGKKRKQSAEDSPAANNQKRLKKDVANANASTPNKSGKGSAKKDEARQSANGESTPKEQSSLSKKERKELKKEVEQKSASETNPAVATPSKHTKSVPLAPADNTPLTDEQRRQRAAEKKARRQSEKLARAADVAATPQTISKTKSAKKPSSGVTKSNTGKSSAWNMSAASAGRYIARDPIFVTDAAGERYIAAATAREIQVLSLETSLSVRALQISGTVVGFCQEPGSSAISILDSTGNITTWEWEQNKTRVGAAPQTHALKSYVAAHVEVAEGKHRPVRIILSATDKGSTVYIDQKSAYKTKTALTDLRVVGNMDVIMATGSNVVILGRRKASSSDEYIWAELPTSGGLTCASIAIRRDGQPGTPPGLRLAIGNKDGQIHLYEEVSRLFNGKDLPSPRVLHWHREAVSSVKFTPDNQYLISGGKETVLVLWQLETGKKQFLPHLTSEVERLVISPEGDRYAVQMGDNSIMVLSSSELKPVANFAGLQMPVSPQNLGASHGAAQLASVTAILHPQQNDQLLLAVPATQPKTNDDVAARPFLQAFDIYNSRHITRQALTRNNVTDFNLGPERTPIIPPDVAFLAISHDGEWLATVDEWLPPASDVQYLAADEDQVEEEQLKRREVHLKFWQWSSAQSVWTLTTRVDAPHSRASDDSRGAGSVLGLIANPVSRGFVTVGEDAAVKTWRPKTRLRHGMPMKDEQGNEVTEWTCKHNVQLEKQLARVDTPIFDEDDVEAELMGPTSAHLAFSEDGSTIAAAVCYDFMAEAPVAHLIDAYAGEVRHSKDNILAADLCGFGFLDRYLITLSRETLRVWDLVQDTLHYHVTLPQIADEADQPMLAINYQDSTFAVIVPPTKRGRGSVEVFEPQNSESLHRETLAAPVAAILASKGARGYVLLFADATVRMLAKTGTVRRPVMQSKLASAAANAKAEKALSASQKTAVPDLLASAAGGAQEGTALEETEDDRPVVRPEQLASIFDVGQGVALPSVRDMYRAVADLYSRKPRAKAEAMEIDG</sequence>
<dbReference type="RefSeq" id="XP_069228155.1">
    <property type="nucleotide sequence ID" value="XM_069374710.1"/>
</dbReference>
<dbReference type="EMBL" id="JAAQHG020000022">
    <property type="protein sequence ID" value="KAL1585049.1"/>
    <property type="molecule type" value="Genomic_DNA"/>
</dbReference>
<dbReference type="SUPFAM" id="SSF50998">
    <property type="entry name" value="Quinoprotein alcohol dehydrogenase-like"/>
    <property type="match status" value="1"/>
</dbReference>
<evidence type="ECO:0000256" key="1">
    <source>
        <dbReference type="ARBA" id="ARBA00004604"/>
    </source>
</evidence>
<name>A0AB34KPQ5_9PEZI</name>
<keyword evidence="3" id="KW-0698">rRNA processing</keyword>
<dbReference type="GO" id="GO:2000234">
    <property type="term" value="P:positive regulation of rRNA processing"/>
    <property type="evidence" value="ECO:0007669"/>
    <property type="project" value="TreeGrafter"/>
</dbReference>
<comment type="caution">
    <text evidence="10">The sequence shown here is derived from an EMBL/GenBank/DDBJ whole genome shotgun (WGS) entry which is preliminary data.</text>
</comment>
<dbReference type="PANTHER" id="PTHR44215:SF1">
    <property type="entry name" value="WD REPEAT-CONTAINING PROTEIN 75"/>
    <property type="match status" value="1"/>
</dbReference>
<dbReference type="GO" id="GO:0045943">
    <property type="term" value="P:positive regulation of transcription by RNA polymerase I"/>
    <property type="evidence" value="ECO:0007669"/>
    <property type="project" value="InterPro"/>
</dbReference>
<feature type="compositionally biased region" description="Polar residues" evidence="9">
    <location>
        <begin position="161"/>
        <end position="173"/>
    </location>
</feature>
<dbReference type="GO" id="GO:0003723">
    <property type="term" value="F:RNA binding"/>
    <property type="evidence" value="ECO:0007669"/>
    <property type="project" value="InterPro"/>
</dbReference>
<dbReference type="SMART" id="SM00320">
    <property type="entry name" value="WD40"/>
    <property type="match status" value="3"/>
</dbReference>
<feature type="compositionally biased region" description="Basic and acidic residues" evidence="9">
    <location>
        <begin position="118"/>
        <end position="139"/>
    </location>
</feature>
<dbReference type="Gene3D" id="2.130.10.10">
    <property type="entry name" value="YVTN repeat-like/Quinoprotein amine dehydrogenase"/>
    <property type="match status" value="2"/>
</dbReference>
<keyword evidence="4 8" id="KW-0853">WD repeat</keyword>
<keyword evidence="2" id="KW-0690">Ribosome biogenesis</keyword>
<dbReference type="InterPro" id="IPR011047">
    <property type="entry name" value="Quinoprotein_ADH-like_sf"/>
</dbReference>